<keyword evidence="13" id="KW-0968">Cytoplasmic vesicle</keyword>
<gene>
    <name evidence="17" type="ORF">MELIAE_LOCUS8470</name>
</gene>
<feature type="domain" description="KIND" evidence="16">
    <location>
        <begin position="15"/>
        <end position="206"/>
    </location>
</feature>
<name>A0A9P0B8I3_BRAAE</name>
<keyword evidence="11" id="KW-0009">Actin-binding</keyword>
<dbReference type="InterPro" id="IPR011011">
    <property type="entry name" value="Znf_FYVE_PHD"/>
</dbReference>
<feature type="domain" description="WH2" evidence="15">
    <location>
        <begin position="332"/>
        <end position="349"/>
    </location>
</feature>
<dbReference type="AlphaFoldDB" id="A0A9P0B8I3"/>
<dbReference type="Gene3D" id="1.10.510.10">
    <property type="entry name" value="Transferase(Phosphotransferase) domain 1"/>
    <property type="match status" value="1"/>
</dbReference>
<feature type="compositionally biased region" description="Acidic residues" evidence="14">
    <location>
        <begin position="145"/>
        <end position="157"/>
    </location>
</feature>
<dbReference type="InterPro" id="IPR011019">
    <property type="entry name" value="KIND_dom"/>
</dbReference>
<organism evidence="17 18">
    <name type="scientific">Brassicogethes aeneus</name>
    <name type="common">Rape pollen beetle</name>
    <name type="synonym">Meligethes aeneus</name>
    <dbReference type="NCBI Taxonomy" id="1431903"/>
    <lineage>
        <taxon>Eukaryota</taxon>
        <taxon>Metazoa</taxon>
        <taxon>Ecdysozoa</taxon>
        <taxon>Arthropoda</taxon>
        <taxon>Hexapoda</taxon>
        <taxon>Insecta</taxon>
        <taxon>Pterygota</taxon>
        <taxon>Neoptera</taxon>
        <taxon>Endopterygota</taxon>
        <taxon>Coleoptera</taxon>
        <taxon>Polyphaga</taxon>
        <taxon>Cucujiformia</taxon>
        <taxon>Nitidulidae</taxon>
        <taxon>Meligethinae</taxon>
        <taxon>Brassicogethes</taxon>
    </lineage>
</organism>
<evidence type="ECO:0000256" key="6">
    <source>
        <dbReference type="ARBA" id="ARBA00022475"/>
    </source>
</evidence>
<evidence type="ECO:0000259" key="15">
    <source>
        <dbReference type="PROSITE" id="PS51082"/>
    </source>
</evidence>
<evidence type="ECO:0000256" key="11">
    <source>
        <dbReference type="ARBA" id="ARBA00023203"/>
    </source>
</evidence>
<keyword evidence="7" id="KW-0963">Cytoplasm</keyword>
<dbReference type="InterPro" id="IPR013083">
    <property type="entry name" value="Znf_RING/FYVE/PHD"/>
</dbReference>
<keyword evidence="5" id="KW-0813">Transport</keyword>
<evidence type="ECO:0000256" key="5">
    <source>
        <dbReference type="ARBA" id="ARBA00022448"/>
    </source>
</evidence>
<dbReference type="GO" id="GO:0005856">
    <property type="term" value="C:cytoskeleton"/>
    <property type="evidence" value="ECO:0007669"/>
    <property type="project" value="UniProtKB-SubCell"/>
</dbReference>
<dbReference type="GO" id="GO:0048193">
    <property type="term" value="P:Golgi vesicle transport"/>
    <property type="evidence" value="ECO:0007669"/>
    <property type="project" value="TreeGrafter"/>
</dbReference>
<evidence type="ECO:0000256" key="13">
    <source>
        <dbReference type="ARBA" id="ARBA00023329"/>
    </source>
</evidence>
<evidence type="ECO:0000313" key="17">
    <source>
        <dbReference type="EMBL" id="CAH0557862.1"/>
    </source>
</evidence>
<dbReference type="Proteomes" id="UP001154078">
    <property type="component" value="Chromosome 5"/>
</dbReference>
<dbReference type="PROSITE" id="PS51082">
    <property type="entry name" value="WH2"/>
    <property type="match status" value="1"/>
</dbReference>
<evidence type="ECO:0000256" key="3">
    <source>
        <dbReference type="ARBA" id="ARBA00004413"/>
    </source>
</evidence>
<dbReference type="GO" id="GO:0005938">
    <property type="term" value="C:cell cortex"/>
    <property type="evidence" value="ECO:0007669"/>
    <property type="project" value="TreeGrafter"/>
</dbReference>
<evidence type="ECO:0000313" key="18">
    <source>
        <dbReference type="Proteomes" id="UP001154078"/>
    </source>
</evidence>
<dbReference type="GO" id="GO:0051295">
    <property type="term" value="P:establishment of meiotic spindle localization"/>
    <property type="evidence" value="ECO:0007669"/>
    <property type="project" value="TreeGrafter"/>
</dbReference>
<evidence type="ECO:0000256" key="1">
    <source>
        <dbReference type="ARBA" id="ARBA00004180"/>
    </source>
</evidence>
<dbReference type="Pfam" id="PF16474">
    <property type="entry name" value="KIND"/>
    <property type="match status" value="1"/>
</dbReference>
<dbReference type="SMART" id="SM00750">
    <property type="entry name" value="KIND"/>
    <property type="match status" value="1"/>
</dbReference>
<keyword evidence="6" id="KW-1003">Cell membrane</keyword>
<accession>A0A9P0B8I3</accession>
<keyword evidence="10" id="KW-0472">Membrane</keyword>
<evidence type="ECO:0000256" key="4">
    <source>
        <dbReference type="ARBA" id="ARBA00010956"/>
    </source>
</evidence>
<keyword evidence="9" id="KW-0653">Protein transport</keyword>
<reference evidence="17" key="1">
    <citation type="submission" date="2021-12" db="EMBL/GenBank/DDBJ databases">
        <authorList>
            <person name="King R."/>
        </authorList>
    </citation>
    <scope>NUCLEOTIDE SEQUENCE</scope>
</reference>
<dbReference type="Gene3D" id="3.30.40.10">
    <property type="entry name" value="Zinc/RING finger domain, C3HC4 (zinc finger)"/>
    <property type="match status" value="1"/>
</dbReference>
<dbReference type="GO" id="GO:0036089">
    <property type="term" value="P:cleavage furrow formation"/>
    <property type="evidence" value="ECO:0007669"/>
    <property type="project" value="TreeGrafter"/>
</dbReference>
<dbReference type="CDD" id="cd22068">
    <property type="entry name" value="WH2_DmSpire_r3-like"/>
    <property type="match status" value="1"/>
</dbReference>
<dbReference type="PANTHER" id="PTHR21345:SF3">
    <property type="entry name" value="PROTEIN SPIRE"/>
    <property type="match status" value="1"/>
</dbReference>
<keyword evidence="8" id="KW-0677">Repeat</keyword>
<dbReference type="InterPro" id="IPR003124">
    <property type="entry name" value="WH2_dom"/>
</dbReference>
<evidence type="ECO:0000256" key="10">
    <source>
        <dbReference type="ARBA" id="ARBA00023136"/>
    </source>
</evidence>
<evidence type="ECO:0000256" key="8">
    <source>
        <dbReference type="ARBA" id="ARBA00022737"/>
    </source>
</evidence>
<dbReference type="GO" id="GO:0015031">
    <property type="term" value="P:protein transport"/>
    <property type="evidence" value="ECO:0007669"/>
    <property type="project" value="UniProtKB-KW"/>
</dbReference>
<dbReference type="GO" id="GO:0008017">
    <property type="term" value="F:microtubule binding"/>
    <property type="evidence" value="ECO:0007669"/>
    <property type="project" value="TreeGrafter"/>
</dbReference>
<evidence type="ECO:0000256" key="2">
    <source>
        <dbReference type="ARBA" id="ARBA00004245"/>
    </source>
</evidence>
<dbReference type="GO" id="GO:0030659">
    <property type="term" value="C:cytoplasmic vesicle membrane"/>
    <property type="evidence" value="ECO:0007669"/>
    <property type="project" value="UniProtKB-SubCell"/>
</dbReference>
<sequence length="694" mass="77929">MSSKSKCEVNTDGSVRLSDILNSFNSAIREEHAWALCYQCAKFFRGCIQTKRRDCWSVTEVEHVYLKTDGNVHEKTVKLTQECSRKLLLSEKDVVAGLGFVIYTALDNRTQNGEERVISNDLEQVISDMISSDLTNSIEQGHIETDDEGIETDENEEPGTSKSSQHITLQEVIRRCELHLGTLTKSQIEAHYKAVVRALVAEALELSTFLDKVAQGILPSNSSNHSSLNELQFSDWAMFWVQVMGELRTGVKLKKVNYSKAPIEYELTPYEVLMKDIRNCKYNLRKIMVNGDVPSRITKDAHNIILNFIRSRPPLKKASDRKISPRTPVLTPREQLLNSIKKGRKLKPVPKTNYVVQKLKLQSSPREENARPAAGRRLIKVDFSQFEEDEDEEEACTPDSTTEPGLWSSEYPHAIDGTLEAYDLAMDDYSPASRIRRHTLGVVDNNLGCYSVPQSRPCSRQSCNSSEAESVQLEPEVARAIQIELTNTQTWQDSISLDDRLSLTLSEIVHIRTVLTKAELEALPAEGGVRHQAETRRVCFLCLKTRFGIFGPWGQRCTLCKRTVCSKCCSKMNIPMEHFSSVPVVLLSPSIMATPEEDKSPVGADSRDSSPVRMDKSTISDPGTSLSSLSRFRSKAAAVGRASRYVDQFKASQMVVCHDCRMMVLQIIKSARANRSAIRNKTLQSLTLNLSPVF</sequence>
<feature type="compositionally biased region" description="Polar residues" evidence="14">
    <location>
        <begin position="158"/>
        <end position="167"/>
    </location>
</feature>
<evidence type="ECO:0000259" key="16">
    <source>
        <dbReference type="PROSITE" id="PS51377"/>
    </source>
</evidence>
<dbReference type="GO" id="GO:0040038">
    <property type="term" value="P:polar body extrusion after meiotic divisions"/>
    <property type="evidence" value="ECO:0007669"/>
    <property type="project" value="TreeGrafter"/>
</dbReference>
<protein>
    <recommendedName>
        <fullName evidence="19">Protein spire</fullName>
    </recommendedName>
</protein>
<dbReference type="GO" id="GO:0005886">
    <property type="term" value="C:plasma membrane"/>
    <property type="evidence" value="ECO:0007669"/>
    <property type="project" value="UniProtKB-SubCell"/>
</dbReference>
<dbReference type="PROSITE" id="PS51377">
    <property type="entry name" value="KIND"/>
    <property type="match status" value="1"/>
</dbReference>
<dbReference type="EMBL" id="OV121136">
    <property type="protein sequence ID" value="CAH0557862.1"/>
    <property type="molecule type" value="Genomic_DNA"/>
</dbReference>
<dbReference type="SUPFAM" id="SSF57903">
    <property type="entry name" value="FYVE/PHD zinc finger"/>
    <property type="match status" value="1"/>
</dbReference>
<evidence type="ECO:0000256" key="7">
    <source>
        <dbReference type="ARBA" id="ARBA00022490"/>
    </source>
</evidence>
<dbReference type="GO" id="GO:0051639">
    <property type="term" value="P:actin filament network formation"/>
    <property type="evidence" value="ECO:0007669"/>
    <property type="project" value="TreeGrafter"/>
</dbReference>
<keyword evidence="18" id="KW-1185">Reference proteome</keyword>
<feature type="region of interest" description="Disordered" evidence="14">
    <location>
        <begin position="389"/>
        <end position="409"/>
    </location>
</feature>
<dbReference type="PANTHER" id="PTHR21345">
    <property type="entry name" value="SPIRE"/>
    <property type="match status" value="1"/>
</dbReference>
<evidence type="ECO:0000256" key="14">
    <source>
        <dbReference type="SAM" id="MobiDB-lite"/>
    </source>
</evidence>
<dbReference type="InterPro" id="IPR029901">
    <property type="entry name" value="Spire"/>
</dbReference>
<evidence type="ECO:0008006" key="19">
    <source>
        <dbReference type="Google" id="ProtNLM"/>
    </source>
</evidence>
<feature type="compositionally biased region" description="Basic and acidic residues" evidence="14">
    <location>
        <begin position="596"/>
        <end position="618"/>
    </location>
</feature>
<feature type="region of interest" description="Disordered" evidence="14">
    <location>
        <begin position="144"/>
        <end position="167"/>
    </location>
</feature>
<evidence type="ECO:0000256" key="9">
    <source>
        <dbReference type="ARBA" id="ARBA00022927"/>
    </source>
</evidence>
<evidence type="ECO:0000256" key="12">
    <source>
        <dbReference type="ARBA" id="ARBA00023212"/>
    </source>
</evidence>
<dbReference type="GO" id="GO:0030041">
    <property type="term" value="P:actin filament polymerization"/>
    <property type="evidence" value="ECO:0007669"/>
    <property type="project" value="TreeGrafter"/>
</dbReference>
<proteinExistence type="inferred from homology"/>
<dbReference type="OrthoDB" id="10043757at2759"/>
<dbReference type="GO" id="GO:0003779">
    <property type="term" value="F:actin binding"/>
    <property type="evidence" value="ECO:0007669"/>
    <property type="project" value="UniProtKB-KW"/>
</dbReference>
<feature type="region of interest" description="Disordered" evidence="14">
    <location>
        <begin position="594"/>
        <end position="625"/>
    </location>
</feature>
<comment type="subcellular location">
    <subcellularLocation>
        <location evidence="3">Cell membrane</location>
        <topology evidence="3">Peripheral membrane protein</topology>
        <orientation evidence="3">Cytoplasmic side</orientation>
    </subcellularLocation>
    <subcellularLocation>
        <location evidence="2">Cytoplasm</location>
        <location evidence="2">Cytoskeleton</location>
    </subcellularLocation>
    <subcellularLocation>
        <location evidence="1">Cytoplasmic vesicle membrane</location>
        <topology evidence="1">Peripheral membrane protein</topology>
        <orientation evidence="1">Cytoplasmic side</orientation>
    </subcellularLocation>
</comment>
<dbReference type="GO" id="GO:0045010">
    <property type="term" value="P:actin nucleation"/>
    <property type="evidence" value="ECO:0007669"/>
    <property type="project" value="InterPro"/>
</dbReference>
<keyword evidence="12" id="KW-0206">Cytoskeleton</keyword>
<comment type="similarity">
    <text evidence="4">Belongs to the spire family.</text>
</comment>